<evidence type="ECO:0000313" key="8">
    <source>
        <dbReference type="Proteomes" id="UP000251891"/>
    </source>
</evidence>
<dbReference type="PROSITE" id="PS50035">
    <property type="entry name" value="PLD"/>
    <property type="match status" value="1"/>
</dbReference>
<organism evidence="7 8">
    <name type="scientific">Actinomadura craniellae</name>
    <dbReference type="NCBI Taxonomy" id="2231787"/>
    <lineage>
        <taxon>Bacteria</taxon>
        <taxon>Bacillati</taxon>
        <taxon>Actinomycetota</taxon>
        <taxon>Actinomycetes</taxon>
        <taxon>Streptosporangiales</taxon>
        <taxon>Thermomonosporaceae</taxon>
        <taxon>Actinomadura</taxon>
    </lineage>
</organism>
<dbReference type="Proteomes" id="UP000251891">
    <property type="component" value="Unassembled WGS sequence"/>
</dbReference>
<evidence type="ECO:0000256" key="4">
    <source>
        <dbReference type="ARBA" id="ARBA00023098"/>
    </source>
</evidence>
<evidence type="ECO:0000256" key="5">
    <source>
        <dbReference type="SAM" id="MobiDB-lite"/>
    </source>
</evidence>
<dbReference type="GO" id="GO:0004630">
    <property type="term" value="F:phospholipase D activity"/>
    <property type="evidence" value="ECO:0007669"/>
    <property type="project" value="UniProtKB-EC"/>
</dbReference>
<comment type="catalytic activity">
    <reaction evidence="1">
        <text>a 1,2-diacyl-sn-glycero-3-phosphocholine + H2O = a 1,2-diacyl-sn-glycero-3-phosphate + choline + H(+)</text>
        <dbReference type="Rhea" id="RHEA:14445"/>
        <dbReference type="ChEBI" id="CHEBI:15354"/>
        <dbReference type="ChEBI" id="CHEBI:15377"/>
        <dbReference type="ChEBI" id="CHEBI:15378"/>
        <dbReference type="ChEBI" id="CHEBI:57643"/>
        <dbReference type="ChEBI" id="CHEBI:58608"/>
        <dbReference type="EC" id="3.1.4.4"/>
    </reaction>
</comment>
<gene>
    <name evidence="7" type="ORF">DPM19_09365</name>
</gene>
<dbReference type="OrthoDB" id="8828485at2"/>
<dbReference type="PANTHER" id="PTHR18896">
    <property type="entry name" value="PHOSPHOLIPASE D"/>
    <property type="match status" value="1"/>
</dbReference>
<feature type="region of interest" description="Disordered" evidence="5">
    <location>
        <begin position="561"/>
        <end position="580"/>
    </location>
</feature>
<keyword evidence="4" id="KW-0443">Lipid metabolism</keyword>
<evidence type="ECO:0000256" key="3">
    <source>
        <dbReference type="ARBA" id="ARBA00022801"/>
    </source>
</evidence>
<evidence type="ECO:0000256" key="1">
    <source>
        <dbReference type="ARBA" id="ARBA00000798"/>
    </source>
</evidence>
<keyword evidence="3" id="KW-0378">Hydrolase</keyword>
<accession>A0A365HA24</accession>
<feature type="compositionally biased region" description="Basic and acidic residues" evidence="5">
    <location>
        <begin position="566"/>
        <end position="580"/>
    </location>
</feature>
<evidence type="ECO:0000256" key="2">
    <source>
        <dbReference type="ARBA" id="ARBA00022737"/>
    </source>
</evidence>
<dbReference type="CDD" id="cd09105">
    <property type="entry name" value="PLDc_vPLD1_2_like_2"/>
    <property type="match status" value="1"/>
</dbReference>
<evidence type="ECO:0000259" key="6">
    <source>
        <dbReference type="PROSITE" id="PS50035"/>
    </source>
</evidence>
<dbReference type="AlphaFoldDB" id="A0A365HA24"/>
<name>A0A365HA24_9ACTN</name>
<keyword evidence="2" id="KW-0677">Repeat</keyword>
<protein>
    <recommendedName>
        <fullName evidence="6">PLD phosphodiesterase domain-containing protein</fullName>
    </recommendedName>
</protein>
<dbReference type="Gene3D" id="3.30.870.10">
    <property type="entry name" value="Endonuclease Chain A"/>
    <property type="match status" value="2"/>
</dbReference>
<dbReference type="RefSeq" id="WP_111864859.1">
    <property type="nucleotide sequence ID" value="NZ_QLYX01000003.1"/>
</dbReference>
<dbReference type="Pfam" id="PF13091">
    <property type="entry name" value="PLDc_2"/>
    <property type="match status" value="1"/>
</dbReference>
<dbReference type="InterPro" id="IPR015679">
    <property type="entry name" value="PLipase_D_fam"/>
</dbReference>
<reference evidence="7 8" key="1">
    <citation type="submission" date="2018-06" db="EMBL/GenBank/DDBJ databases">
        <title>Actinomadura craniellae sp. nov. isolated from marine sponge Craniella sp.</title>
        <authorList>
            <person name="Li L."/>
            <person name="Xu Q.H."/>
            <person name="Lin H.W."/>
            <person name="Lu Y.H."/>
        </authorList>
    </citation>
    <scope>NUCLEOTIDE SEQUENCE [LARGE SCALE GENOMIC DNA]</scope>
    <source>
        <strain evidence="7 8">LHW63021</strain>
    </source>
</reference>
<dbReference type="EMBL" id="QLYX01000003">
    <property type="protein sequence ID" value="RAY15947.1"/>
    <property type="molecule type" value="Genomic_DNA"/>
</dbReference>
<dbReference type="SMART" id="SM00155">
    <property type="entry name" value="PLDc"/>
    <property type="match status" value="1"/>
</dbReference>
<keyword evidence="8" id="KW-1185">Reference proteome</keyword>
<dbReference type="InterPro" id="IPR025202">
    <property type="entry name" value="PLD-like_dom"/>
</dbReference>
<dbReference type="GO" id="GO:0009395">
    <property type="term" value="P:phospholipid catabolic process"/>
    <property type="evidence" value="ECO:0007669"/>
    <property type="project" value="TreeGrafter"/>
</dbReference>
<proteinExistence type="predicted"/>
<dbReference type="InterPro" id="IPR001736">
    <property type="entry name" value="PLipase_D/transphosphatidylase"/>
</dbReference>
<dbReference type="PANTHER" id="PTHR18896:SF76">
    <property type="entry name" value="PHOSPHOLIPASE"/>
    <property type="match status" value="1"/>
</dbReference>
<dbReference type="SUPFAM" id="SSF56024">
    <property type="entry name" value="Phospholipase D/nuclease"/>
    <property type="match status" value="2"/>
</dbReference>
<comment type="caution">
    <text evidence="7">The sequence shown here is derived from an EMBL/GenBank/DDBJ whole genome shotgun (WGS) entry which is preliminary data.</text>
</comment>
<feature type="domain" description="PLD phosphodiesterase" evidence="6">
    <location>
        <begin position="445"/>
        <end position="472"/>
    </location>
</feature>
<evidence type="ECO:0000313" key="7">
    <source>
        <dbReference type="EMBL" id="RAY15947.1"/>
    </source>
</evidence>
<sequence>MHSASSPDAIIKKYFSSELDSGAEKSGETAPRQQTLSEVQSNIVKAYIDGTAYFEALDDEITALINSSAQDRYFYMTAWWLGLLDVSGHIPVVPFGPTVGVLAKNFPKVGEQWSIQVVRTGIKLPKSKKTLLSRLVDLHAAGVDVRVLAWTSPFAPKYELVGKTAGGITTLNIQTLLSVAELRKKFGSGHEGRIMLNTMAHPLGAAHLKTVVCGDFTKTCAYVGGLDPAPGRQEAGWHDVAVKVQGPAAQAVHSFFGQLWTEQSGQPVEAFHVNNLEIPSRFSSAPKFVPIKPIAVRKDTGQCVQVLRTVPQMNFTSSGPTWLYPENSLMRFLMTQATGFQRKPLSFAPHGTFEFKVALRKAISKAERYVFIADQAFSSQDVMDWLHIRLGEVPDLKVILLHGGDPEDPPTGDMSEAVNNHLLKGLKPDPVKVGEFPNVVCYGWEGTVVHAKTVIIDDLWCAVGSANCMRRSLFTDIELSIAMIDPNPKSVVHKLRRDLWAKYCGLTLEEDRLDLYQAEREELNDLDRALGLWKPTWLKGAPPTAKLQAEIKPYVLPVPAGAPYSEDDHNRFDADSRKKF</sequence>